<dbReference type="Proteomes" id="UP001322664">
    <property type="component" value="Chromosome"/>
</dbReference>
<keyword evidence="3" id="KW-1185">Reference proteome</keyword>
<dbReference type="RefSeq" id="WP_293921706.1">
    <property type="nucleotide sequence ID" value="NZ_CP137624.1"/>
</dbReference>
<proteinExistence type="predicted"/>
<organism evidence="2 3">
    <name type="scientific">Lysinibacillus louembei</name>
    <dbReference type="NCBI Taxonomy" id="1470088"/>
    <lineage>
        <taxon>Bacteria</taxon>
        <taxon>Bacillati</taxon>
        <taxon>Bacillota</taxon>
        <taxon>Bacilli</taxon>
        <taxon>Bacillales</taxon>
        <taxon>Bacillaceae</taxon>
        <taxon>Lysinibacillus</taxon>
    </lineage>
</organism>
<evidence type="ECO:0000313" key="3">
    <source>
        <dbReference type="Proteomes" id="UP001322664"/>
    </source>
</evidence>
<sequence length="53" mass="6072">MFYAFVFSLLSFIIGLGIYVEKRNQRLKNHPSSHKASEDANYLVGDNKYTSSN</sequence>
<name>A0ABZ0RYU8_9BACI</name>
<evidence type="ECO:0000313" key="2">
    <source>
        <dbReference type="EMBL" id="WPK13422.1"/>
    </source>
</evidence>
<gene>
    <name evidence="2" type="ORF">R6U77_07030</name>
</gene>
<reference evidence="2 3" key="1">
    <citation type="submission" date="2023-09" db="EMBL/GenBank/DDBJ databases">
        <authorList>
            <person name="Page C.A."/>
            <person name="Perez-Diaz I.M."/>
        </authorList>
    </citation>
    <scope>NUCLEOTIDE SEQUENCE [LARGE SCALE GENOMIC DNA]</scope>
    <source>
        <strain evidence="2 3">Ll15</strain>
    </source>
</reference>
<evidence type="ECO:0000256" key="1">
    <source>
        <dbReference type="SAM" id="MobiDB-lite"/>
    </source>
</evidence>
<dbReference type="EMBL" id="CP137624">
    <property type="protein sequence ID" value="WPK13422.1"/>
    <property type="molecule type" value="Genomic_DNA"/>
</dbReference>
<accession>A0ABZ0RYU8</accession>
<feature type="region of interest" description="Disordered" evidence="1">
    <location>
        <begin position="29"/>
        <end position="53"/>
    </location>
</feature>
<protein>
    <submittedName>
        <fullName evidence="2">Uncharacterized protein</fullName>
    </submittedName>
</protein>